<evidence type="ECO:0000256" key="4">
    <source>
        <dbReference type="ARBA" id="ARBA00022692"/>
    </source>
</evidence>
<keyword evidence="12" id="KW-1185">Reference proteome</keyword>
<keyword evidence="5 10" id="KW-0552">Olfaction</keyword>
<evidence type="ECO:0000256" key="1">
    <source>
        <dbReference type="ARBA" id="ARBA00004651"/>
    </source>
</evidence>
<dbReference type="Pfam" id="PF02949">
    <property type="entry name" value="7tm_6"/>
    <property type="match status" value="1"/>
</dbReference>
<dbReference type="EMBL" id="JALNTZ010000008">
    <property type="protein sequence ID" value="KAJ3642135.1"/>
    <property type="molecule type" value="Genomic_DNA"/>
</dbReference>
<dbReference type="PANTHER" id="PTHR21137">
    <property type="entry name" value="ODORANT RECEPTOR"/>
    <property type="match status" value="1"/>
</dbReference>
<comment type="caution">
    <text evidence="11">The sequence shown here is derived from an EMBL/GenBank/DDBJ whole genome shotgun (WGS) entry which is preliminary data.</text>
</comment>
<feature type="transmembrane region" description="Helical" evidence="10">
    <location>
        <begin position="262"/>
        <end position="280"/>
    </location>
</feature>
<keyword evidence="3 10" id="KW-0716">Sensory transduction</keyword>
<feature type="transmembrane region" description="Helical" evidence="10">
    <location>
        <begin position="181"/>
        <end position="203"/>
    </location>
</feature>
<comment type="subcellular location">
    <subcellularLocation>
        <location evidence="1 10">Cell membrane</location>
        <topology evidence="1 10">Multi-pass membrane protein</topology>
    </subcellularLocation>
</comment>
<evidence type="ECO:0000313" key="11">
    <source>
        <dbReference type="EMBL" id="KAJ3642135.1"/>
    </source>
</evidence>
<evidence type="ECO:0000256" key="2">
    <source>
        <dbReference type="ARBA" id="ARBA00022475"/>
    </source>
</evidence>
<evidence type="ECO:0000256" key="10">
    <source>
        <dbReference type="RuleBase" id="RU351113"/>
    </source>
</evidence>
<dbReference type="AlphaFoldDB" id="A0AA38HQG9"/>
<reference evidence="11" key="1">
    <citation type="journal article" date="2023" name="G3 (Bethesda)">
        <title>Whole genome assemblies of Zophobas morio and Tenebrio molitor.</title>
        <authorList>
            <person name="Kaur S."/>
            <person name="Stinson S.A."/>
            <person name="diCenzo G.C."/>
        </authorList>
    </citation>
    <scope>NUCLEOTIDE SEQUENCE</scope>
    <source>
        <strain evidence="11">QUZm001</strain>
    </source>
</reference>
<keyword evidence="8 10" id="KW-0675">Receptor</keyword>
<evidence type="ECO:0000313" key="12">
    <source>
        <dbReference type="Proteomes" id="UP001168821"/>
    </source>
</evidence>
<dbReference type="InterPro" id="IPR004117">
    <property type="entry name" value="7tm6_olfct_rcpt"/>
</dbReference>
<proteinExistence type="inferred from homology"/>
<evidence type="ECO:0000256" key="5">
    <source>
        <dbReference type="ARBA" id="ARBA00022725"/>
    </source>
</evidence>
<dbReference type="GO" id="GO:0005549">
    <property type="term" value="F:odorant binding"/>
    <property type="evidence" value="ECO:0007669"/>
    <property type="project" value="InterPro"/>
</dbReference>
<comment type="caution">
    <text evidence="10">Lacks conserved residue(s) required for the propagation of feature annotation.</text>
</comment>
<comment type="similarity">
    <text evidence="10">Belongs to the insect chemoreceptor superfamily. Heteromeric odorant receptor channel (TC 1.A.69) family.</text>
</comment>
<feature type="transmembrane region" description="Helical" evidence="10">
    <location>
        <begin position="286"/>
        <end position="306"/>
    </location>
</feature>
<evidence type="ECO:0000256" key="7">
    <source>
        <dbReference type="ARBA" id="ARBA00023136"/>
    </source>
</evidence>
<protein>
    <recommendedName>
        <fullName evidence="10">Odorant receptor</fullName>
    </recommendedName>
</protein>
<accession>A0AA38HQG9</accession>
<keyword evidence="9 10" id="KW-0807">Transducer</keyword>
<gene>
    <name evidence="11" type="ORF">Zmor_024944</name>
</gene>
<evidence type="ECO:0000256" key="8">
    <source>
        <dbReference type="ARBA" id="ARBA00023170"/>
    </source>
</evidence>
<keyword evidence="2" id="KW-1003">Cell membrane</keyword>
<keyword evidence="6 10" id="KW-1133">Transmembrane helix</keyword>
<keyword evidence="7 10" id="KW-0472">Membrane</keyword>
<dbReference type="GO" id="GO:0007165">
    <property type="term" value="P:signal transduction"/>
    <property type="evidence" value="ECO:0007669"/>
    <property type="project" value="UniProtKB-KW"/>
</dbReference>
<evidence type="ECO:0000256" key="3">
    <source>
        <dbReference type="ARBA" id="ARBA00022606"/>
    </source>
</evidence>
<dbReference type="PANTHER" id="PTHR21137:SF35">
    <property type="entry name" value="ODORANT RECEPTOR 19A-RELATED"/>
    <property type="match status" value="1"/>
</dbReference>
<evidence type="ECO:0000256" key="6">
    <source>
        <dbReference type="ARBA" id="ARBA00022989"/>
    </source>
</evidence>
<dbReference type="GO" id="GO:0005886">
    <property type="term" value="C:plasma membrane"/>
    <property type="evidence" value="ECO:0007669"/>
    <property type="project" value="UniProtKB-SubCell"/>
</dbReference>
<sequence>MTLVVLSETLSYLRFSCIWPKEGHELNPGKWFYIRFILMLTSQSIILFGSSAHLVVSIQNDSNNIFEDLVILIGEVGVFYFNASFVRYEEPIAKIFTHLSNFEKFGTPPNFEQRNKKLVFWSRMYKTLIDIIMFNLCLEALFRVKSCERENLTRKFKEICGLVVTTWVPFNIDVFPLKQILYLWQCYTIVFTMKGAAIVSFGLMESMEHLVVRIQHLKELLLETVDTENEKLRNEMLGKCVEYHIDIFEIGQQMDKNFDSCLFAHVLVSGAFFGCVGYTIMEVLSFSLLSCSLFVGWVLSLVIVSISGQHLMDEGFSVGDIAYDSNWYDRNASFQKNIVLIITRSQKPILIHAGPFSHLAHVLVLTIFKTAYTYMTMLNATSK</sequence>
<keyword evidence="4 10" id="KW-0812">Transmembrane</keyword>
<name>A0AA38HQG9_9CUCU</name>
<organism evidence="11 12">
    <name type="scientific">Zophobas morio</name>
    <dbReference type="NCBI Taxonomy" id="2755281"/>
    <lineage>
        <taxon>Eukaryota</taxon>
        <taxon>Metazoa</taxon>
        <taxon>Ecdysozoa</taxon>
        <taxon>Arthropoda</taxon>
        <taxon>Hexapoda</taxon>
        <taxon>Insecta</taxon>
        <taxon>Pterygota</taxon>
        <taxon>Neoptera</taxon>
        <taxon>Endopterygota</taxon>
        <taxon>Coleoptera</taxon>
        <taxon>Polyphaga</taxon>
        <taxon>Cucujiformia</taxon>
        <taxon>Tenebrionidae</taxon>
        <taxon>Zophobas</taxon>
    </lineage>
</organism>
<dbReference type="GO" id="GO:0004984">
    <property type="term" value="F:olfactory receptor activity"/>
    <property type="evidence" value="ECO:0007669"/>
    <property type="project" value="InterPro"/>
</dbReference>
<evidence type="ECO:0000256" key="9">
    <source>
        <dbReference type="ARBA" id="ARBA00023224"/>
    </source>
</evidence>
<dbReference type="Proteomes" id="UP001168821">
    <property type="component" value="Unassembled WGS sequence"/>
</dbReference>